<dbReference type="InterPro" id="IPR032861">
    <property type="entry name" value="TAXi_N"/>
</dbReference>
<comment type="caution">
    <text evidence="4">The sequence shown here is derived from an EMBL/GenBank/DDBJ whole genome shotgun (WGS) entry which is preliminary data.</text>
</comment>
<evidence type="ECO:0000256" key="1">
    <source>
        <dbReference type="ARBA" id="ARBA00007447"/>
    </source>
</evidence>
<proteinExistence type="inferred from homology"/>
<organism evidence="4 5">
    <name type="scientific">Digitaria exilis</name>
    <dbReference type="NCBI Taxonomy" id="1010633"/>
    <lineage>
        <taxon>Eukaryota</taxon>
        <taxon>Viridiplantae</taxon>
        <taxon>Streptophyta</taxon>
        <taxon>Embryophyta</taxon>
        <taxon>Tracheophyta</taxon>
        <taxon>Spermatophyta</taxon>
        <taxon>Magnoliopsida</taxon>
        <taxon>Liliopsida</taxon>
        <taxon>Poales</taxon>
        <taxon>Poaceae</taxon>
        <taxon>PACMAD clade</taxon>
        <taxon>Panicoideae</taxon>
        <taxon>Panicodae</taxon>
        <taxon>Paniceae</taxon>
        <taxon>Anthephorinae</taxon>
        <taxon>Digitaria</taxon>
    </lineage>
</organism>
<accession>A0A835DXP7</accession>
<evidence type="ECO:0000313" key="5">
    <source>
        <dbReference type="Proteomes" id="UP000636709"/>
    </source>
</evidence>
<dbReference type="InterPro" id="IPR001461">
    <property type="entry name" value="Aspartic_peptidase_A1"/>
</dbReference>
<gene>
    <name evidence="4" type="ORF">HU200_060164</name>
</gene>
<name>A0A835DXP7_9POAL</name>
<dbReference type="InterPro" id="IPR033121">
    <property type="entry name" value="PEPTIDASE_A1"/>
</dbReference>
<feature type="domain" description="Peptidase A1" evidence="3">
    <location>
        <begin position="103"/>
        <end position="391"/>
    </location>
</feature>
<feature type="region of interest" description="Disordered" evidence="2">
    <location>
        <begin position="62"/>
        <end position="83"/>
    </location>
</feature>
<dbReference type="InterPro" id="IPR021109">
    <property type="entry name" value="Peptidase_aspartic_dom_sf"/>
</dbReference>
<dbReference type="OrthoDB" id="771136at2759"/>
<dbReference type="Proteomes" id="UP000636709">
    <property type="component" value="Unassembled WGS sequence"/>
</dbReference>
<dbReference type="PROSITE" id="PS51767">
    <property type="entry name" value="PEPTIDASE_A1"/>
    <property type="match status" value="1"/>
</dbReference>
<protein>
    <recommendedName>
        <fullName evidence="3">Peptidase A1 domain-containing protein</fullName>
    </recommendedName>
</protein>
<dbReference type="GO" id="GO:0004190">
    <property type="term" value="F:aspartic-type endopeptidase activity"/>
    <property type="evidence" value="ECO:0007669"/>
    <property type="project" value="InterPro"/>
</dbReference>
<evidence type="ECO:0000259" key="3">
    <source>
        <dbReference type="PROSITE" id="PS51767"/>
    </source>
</evidence>
<evidence type="ECO:0000313" key="4">
    <source>
        <dbReference type="EMBL" id="KAF8657299.1"/>
    </source>
</evidence>
<dbReference type="SUPFAM" id="SSF50630">
    <property type="entry name" value="Acid proteases"/>
    <property type="match status" value="1"/>
</dbReference>
<dbReference type="PANTHER" id="PTHR13683">
    <property type="entry name" value="ASPARTYL PROTEASES"/>
    <property type="match status" value="1"/>
</dbReference>
<dbReference type="Gene3D" id="2.40.70.10">
    <property type="entry name" value="Acid Proteases"/>
    <property type="match status" value="1"/>
</dbReference>
<dbReference type="PANTHER" id="PTHR13683:SF750">
    <property type="entry name" value="ASPARTYL PROTEASE AED1"/>
    <property type="match status" value="1"/>
</dbReference>
<dbReference type="GO" id="GO:0006508">
    <property type="term" value="P:proteolysis"/>
    <property type="evidence" value="ECO:0007669"/>
    <property type="project" value="InterPro"/>
</dbReference>
<dbReference type="EMBL" id="JACEFO010002503">
    <property type="protein sequence ID" value="KAF8657299.1"/>
    <property type="molecule type" value="Genomic_DNA"/>
</dbReference>
<reference evidence="4" key="1">
    <citation type="submission" date="2020-07" db="EMBL/GenBank/DDBJ databases">
        <title>Genome sequence and genetic diversity analysis of an under-domesticated orphan crop, white fonio (Digitaria exilis).</title>
        <authorList>
            <person name="Bennetzen J.L."/>
            <person name="Chen S."/>
            <person name="Ma X."/>
            <person name="Wang X."/>
            <person name="Yssel A.E.J."/>
            <person name="Chaluvadi S.R."/>
            <person name="Johnson M."/>
            <person name="Gangashetty P."/>
            <person name="Hamidou F."/>
            <person name="Sanogo M.D."/>
            <person name="Zwaenepoel A."/>
            <person name="Wallace J."/>
            <person name="Van De Peer Y."/>
            <person name="Van Deynze A."/>
        </authorList>
    </citation>
    <scope>NUCLEOTIDE SEQUENCE</scope>
    <source>
        <tissue evidence="4">Leaves</tissue>
    </source>
</reference>
<keyword evidence="5" id="KW-1185">Reference proteome</keyword>
<sequence length="391" mass="41859">MEVLCKQRSPLPLAVSGAPDWHVVSLSSLRPSTVCTAAEGRAPARAVFTAAVTRCRAVSCRNPAQGPSPTLTRRHKRSQQASKGSMHYLPAHWATASLGTNNYVVTVGLGTPARYFTVELDIGSDLSWVQCSPCTRSRCYKQKDPLFNPSTSATYSTCREIDDSQGRRRCSSGSSSSSRCPFEAVYADGSRIDGVLARDTLTLTTSPSDTIPGFVLGCGHNNSGFFGTEDGLIGLGRKSLSSSYGPSFSYCLPSLSSGAGLAGERAFTAMVPNHDWPAQYFVRLVGIKVAGELVKIPAASMMPPRRDLRRGVGGVFLDFIGVMVGMGSDEPSVACLAFTSTGDDKPFGILGSQQQKTFARCLRRGQPEDGLRRQGLPLMNLCRPSSNEPIK</sequence>
<dbReference type="AlphaFoldDB" id="A0A835DXP7"/>
<dbReference type="Pfam" id="PF14543">
    <property type="entry name" value="TAXi_N"/>
    <property type="match status" value="1"/>
</dbReference>
<comment type="similarity">
    <text evidence="1">Belongs to the peptidase A1 family.</text>
</comment>
<evidence type="ECO:0000256" key="2">
    <source>
        <dbReference type="SAM" id="MobiDB-lite"/>
    </source>
</evidence>